<dbReference type="GO" id="GO:0007030">
    <property type="term" value="P:Golgi organization"/>
    <property type="evidence" value="ECO:0007669"/>
    <property type="project" value="TreeGrafter"/>
</dbReference>
<dbReference type="PANTHER" id="PTHR12895">
    <property type="entry name" value="DYMECLIN"/>
    <property type="match status" value="1"/>
</dbReference>
<name>A0A2H8TP07_9HEMI</name>
<evidence type="ECO:0000256" key="2">
    <source>
        <dbReference type="ARBA" id="ARBA00015736"/>
    </source>
</evidence>
<protein>
    <recommendedName>
        <fullName evidence="2">Dymeclin</fullName>
    </recommendedName>
</protein>
<reference evidence="5" key="1">
    <citation type="submission" date="2017-10" db="EMBL/GenBank/DDBJ databases">
        <title>Transcriptome Assembly of Sugarcane Aphid Adults.</title>
        <authorList>
            <person name="Scully E.D."/>
            <person name="Palmer N.A."/>
            <person name="Geib S.M."/>
            <person name="Sarath G."/>
            <person name="Sattler S.E."/>
        </authorList>
    </citation>
    <scope>NUCLEOTIDE SEQUENCE</scope>
    <source>
        <tissue evidence="5">Whole body</tissue>
    </source>
</reference>
<accession>A0A2H8TP07</accession>
<dbReference type="GO" id="GO:0005794">
    <property type="term" value="C:Golgi apparatus"/>
    <property type="evidence" value="ECO:0007669"/>
    <property type="project" value="TreeGrafter"/>
</dbReference>
<dbReference type="PANTHER" id="PTHR12895:SF9">
    <property type="entry name" value="DYMECLIN"/>
    <property type="match status" value="1"/>
</dbReference>
<dbReference type="EMBL" id="GFXV01004108">
    <property type="protein sequence ID" value="MBW15913.1"/>
    <property type="molecule type" value="Transcribed_RNA"/>
</dbReference>
<keyword evidence="3" id="KW-0519">Myristate</keyword>
<evidence type="ECO:0000256" key="3">
    <source>
        <dbReference type="ARBA" id="ARBA00022707"/>
    </source>
</evidence>
<evidence type="ECO:0000256" key="1">
    <source>
        <dbReference type="ARBA" id="ARBA00010603"/>
    </source>
</evidence>
<dbReference type="Pfam" id="PF09742">
    <property type="entry name" value="Dymeclin"/>
    <property type="match status" value="1"/>
</dbReference>
<proteinExistence type="inferred from homology"/>
<dbReference type="AlphaFoldDB" id="A0A2H8TP07"/>
<dbReference type="InterPro" id="IPR019142">
    <property type="entry name" value="Dymeclin"/>
</dbReference>
<keyword evidence="4" id="KW-0449">Lipoprotein</keyword>
<evidence type="ECO:0000256" key="4">
    <source>
        <dbReference type="ARBA" id="ARBA00023288"/>
    </source>
</evidence>
<organism evidence="5">
    <name type="scientific">Melanaphis sacchari</name>
    <dbReference type="NCBI Taxonomy" id="742174"/>
    <lineage>
        <taxon>Eukaryota</taxon>
        <taxon>Metazoa</taxon>
        <taxon>Ecdysozoa</taxon>
        <taxon>Arthropoda</taxon>
        <taxon>Hexapoda</taxon>
        <taxon>Insecta</taxon>
        <taxon>Pterygota</taxon>
        <taxon>Neoptera</taxon>
        <taxon>Paraneoptera</taxon>
        <taxon>Hemiptera</taxon>
        <taxon>Sternorrhyncha</taxon>
        <taxon>Aphidomorpha</taxon>
        <taxon>Aphidoidea</taxon>
        <taxon>Aphididae</taxon>
        <taxon>Aphidini</taxon>
        <taxon>Melanaphis</taxon>
    </lineage>
</organism>
<sequence>MGAGSSHGELADNDCLLRLAGELEITIDDPFWDTFLTFSLNPPTCSQDDKMLTDRLKSICESLVVNNRNTSNFKTLIRLLLDKADFQKLEAEENNILRWQVFNGLFIARYFLKYLVQNSKEIEIINQFELQTDGIEVALGDRKEYAVPEDLNETTSFKFISLLVKIVSELKVTDSTYSIHIESLNCIIVILSIQMYTIQPSSSLIIYRIFMENIDAVKLSKALLQRYTEQIKPPVLSGGGIFYGLASNLWNILTLSTNVPVQTNQSPLSSLSISVLLILINHCTSPPPPKGNPYRTCISSLSNNLVVIYQFLGDNPDAPLSEEKTLLLYHLIHCNPSFKSFLLARTDIEVVLIPLLRTIYNTQSSRFQHMYMALIVLLILTEDQLFNKTVHSILLKGATWYQERVVSEISLGGLIILVTTRTAQYNLLKMRDKYLHINCFAALANMSSQFNQLHPYVCQRMLSLYEVLSKTFLRSPNQDMSAIDEALRIVLEVINSCLSNQLIHNPNLVYALLYQRKVFEPLKSHEAFHDVIQNIDMVITFFSAKLEREEELLNSSDVNTMLSRVQHWSLQWPRDLMKKFPDLKFKYVEEEKPEEFFGPYVWSLVNILSGINFESTLYKLN</sequence>
<evidence type="ECO:0000313" key="5">
    <source>
        <dbReference type="EMBL" id="MBW15913.1"/>
    </source>
</evidence>
<comment type="similarity">
    <text evidence="1">Belongs to the dymeclin family.</text>
</comment>
<dbReference type="OrthoDB" id="10253409at2759"/>